<keyword evidence="2" id="KW-0812">Transmembrane</keyword>
<sequence length="175" mass="19319">MASKHKKAEDIRIYIVSSLLFSCIVSGGVFLALSIKYTNNKWYPIAGIILVGIPWIFWLSMYIYSFCSMRMKELQSYNNKQDKVSKAASPTKSALKSPTSVDDPGKGHVRFGKITVVDEEDESNDDISCEVTETHDNLVQRVEGGGLNIESVASSSHNSHSVASHESERPLAFAS</sequence>
<feature type="compositionally biased region" description="Polar residues" evidence="1">
    <location>
        <begin position="88"/>
        <end position="100"/>
    </location>
</feature>
<feature type="compositionally biased region" description="Low complexity" evidence="1">
    <location>
        <begin position="150"/>
        <end position="162"/>
    </location>
</feature>
<dbReference type="OrthoDB" id="1056497at2759"/>
<feature type="region of interest" description="Disordered" evidence="1">
    <location>
        <begin position="149"/>
        <end position="175"/>
    </location>
</feature>
<protein>
    <submittedName>
        <fullName evidence="3">Uncharacterized protein</fullName>
    </submittedName>
</protein>
<name>A0A2G5DMM4_AQUCA</name>
<dbReference type="InParanoid" id="A0A2G5DMM4"/>
<dbReference type="EMBL" id="KZ305034">
    <property type="protein sequence ID" value="PIA44754.1"/>
    <property type="molecule type" value="Genomic_DNA"/>
</dbReference>
<feature type="transmembrane region" description="Helical" evidence="2">
    <location>
        <begin position="41"/>
        <end position="64"/>
    </location>
</feature>
<dbReference type="PROSITE" id="PS51257">
    <property type="entry name" value="PROKAR_LIPOPROTEIN"/>
    <property type="match status" value="1"/>
</dbReference>
<accession>A0A2G5DMM4</accession>
<evidence type="ECO:0000313" key="3">
    <source>
        <dbReference type="EMBL" id="PIA44754.1"/>
    </source>
</evidence>
<evidence type="ECO:0000256" key="1">
    <source>
        <dbReference type="SAM" id="MobiDB-lite"/>
    </source>
</evidence>
<reference evidence="3 4" key="1">
    <citation type="submission" date="2017-09" db="EMBL/GenBank/DDBJ databases">
        <title>WGS assembly of Aquilegia coerulea Goldsmith.</title>
        <authorList>
            <person name="Hodges S."/>
            <person name="Kramer E."/>
            <person name="Nordborg M."/>
            <person name="Tomkins J."/>
            <person name="Borevitz J."/>
            <person name="Derieg N."/>
            <person name="Yan J."/>
            <person name="Mihaltcheva S."/>
            <person name="Hayes R.D."/>
            <person name="Rokhsar D."/>
        </authorList>
    </citation>
    <scope>NUCLEOTIDE SEQUENCE [LARGE SCALE GENOMIC DNA]</scope>
    <source>
        <strain evidence="4">cv. Goldsmith</strain>
    </source>
</reference>
<keyword evidence="2" id="KW-1133">Transmembrane helix</keyword>
<evidence type="ECO:0000313" key="4">
    <source>
        <dbReference type="Proteomes" id="UP000230069"/>
    </source>
</evidence>
<keyword evidence="2" id="KW-0472">Membrane</keyword>
<dbReference type="Proteomes" id="UP000230069">
    <property type="component" value="Unassembled WGS sequence"/>
</dbReference>
<proteinExistence type="predicted"/>
<feature type="transmembrane region" description="Helical" evidence="2">
    <location>
        <begin position="12"/>
        <end position="35"/>
    </location>
</feature>
<organism evidence="3 4">
    <name type="scientific">Aquilegia coerulea</name>
    <name type="common">Rocky mountain columbine</name>
    <dbReference type="NCBI Taxonomy" id="218851"/>
    <lineage>
        <taxon>Eukaryota</taxon>
        <taxon>Viridiplantae</taxon>
        <taxon>Streptophyta</taxon>
        <taxon>Embryophyta</taxon>
        <taxon>Tracheophyta</taxon>
        <taxon>Spermatophyta</taxon>
        <taxon>Magnoliopsida</taxon>
        <taxon>Ranunculales</taxon>
        <taxon>Ranunculaceae</taxon>
        <taxon>Thalictroideae</taxon>
        <taxon>Aquilegia</taxon>
    </lineage>
</organism>
<dbReference type="FunCoup" id="A0A2G5DMM4">
    <property type="interactions" value="7"/>
</dbReference>
<dbReference type="PANTHER" id="PTHR34964">
    <property type="entry name" value="MEMBRANE LIPOPROTEIN-RELATED"/>
    <property type="match status" value="1"/>
</dbReference>
<keyword evidence="4" id="KW-1185">Reference proteome</keyword>
<evidence type="ECO:0000256" key="2">
    <source>
        <dbReference type="SAM" id="Phobius"/>
    </source>
</evidence>
<dbReference type="AlphaFoldDB" id="A0A2G5DMM4"/>
<feature type="region of interest" description="Disordered" evidence="1">
    <location>
        <begin position="80"/>
        <end position="108"/>
    </location>
</feature>
<dbReference type="PANTHER" id="PTHR34964:SF1">
    <property type="entry name" value="MEMBRANE LIPOPROTEIN"/>
    <property type="match status" value="1"/>
</dbReference>
<gene>
    <name evidence="3" type="ORF">AQUCO_01700386v1</name>
</gene>